<dbReference type="Pfam" id="PF04117">
    <property type="entry name" value="Mpv17_PMP22"/>
    <property type="match status" value="1"/>
</dbReference>
<evidence type="ECO:0000256" key="5">
    <source>
        <dbReference type="ARBA" id="ARBA00023136"/>
    </source>
</evidence>
<keyword evidence="3 6" id="KW-0812">Transmembrane</keyword>
<keyword evidence="8" id="KW-1185">Reference proteome</keyword>
<evidence type="ECO:0000256" key="2">
    <source>
        <dbReference type="ARBA" id="ARBA00006824"/>
    </source>
</evidence>
<dbReference type="GO" id="GO:0016020">
    <property type="term" value="C:membrane"/>
    <property type="evidence" value="ECO:0007669"/>
    <property type="project" value="UniProtKB-SubCell"/>
</dbReference>
<reference evidence="7 8" key="1">
    <citation type="submission" date="2016-02" db="EMBL/GenBank/DDBJ databases">
        <title>Genome analysis of coral dinoflagellate symbionts highlights evolutionary adaptations to a symbiotic lifestyle.</title>
        <authorList>
            <person name="Aranda M."/>
            <person name="Li Y."/>
            <person name="Liew Y.J."/>
            <person name="Baumgarten S."/>
            <person name="Simakov O."/>
            <person name="Wilson M."/>
            <person name="Piel J."/>
            <person name="Ashoor H."/>
            <person name="Bougouffa S."/>
            <person name="Bajic V.B."/>
            <person name="Ryu T."/>
            <person name="Ravasi T."/>
            <person name="Bayer T."/>
            <person name="Micklem G."/>
            <person name="Kim H."/>
            <person name="Bhak J."/>
            <person name="Lajeunesse T.C."/>
            <person name="Voolstra C.R."/>
        </authorList>
    </citation>
    <scope>NUCLEOTIDE SEQUENCE [LARGE SCALE GENOMIC DNA]</scope>
    <source>
        <strain evidence="7 8">CCMP2467</strain>
    </source>
</reference>
<dbReference type="EMBL" id="LSRX01000618">
    <property type="protein sequence ID" value="OLP92535.1"/>
    <property type="molecule type" value="Genomic_DNA"/>
</dbReference>
<dbReference type="PANTHER" id="PTHR11266:SF21">
    <property type="entry name" value="ACT DOMAIN-CONTAINING PROTEIN"/>
    <property type="match status" value="1"/>
</dbReference>
<dbReference type="Proteomes" id="UP000186817">
    <property type="component" value="Unassembled WGS sequence"/>
</dbReference>
<evidence type="ECO:0000256" key="1">
    <source>
        <dbReference type="ARBA" id="ARBA00004141"/>
    </source>
</evidence>
<sequence>MPGLAVACKVPVNRLRGVHVARFQAGRAWSHTLDRPVATQWRRLATQSQGRRNAALCPGRLGLRRAVTVARAPEAVELALLPARPPQVQSWVQRFGAVVARWPVVTAVLSCSIKAALADLVVQVLIERREKLDKQRNFLFMGFGGLVQGGFQYFLWNVIFERIWPGRSKLASFCKLAATNFISDPFFLFPSFYVMKEAAKAQTTSEALAAAFTKYRANCVQDWMMSWMVWLPGHYVTYFWLPLHLRVPWVALASFSYIGALSYVRGGSADQTNS</sequence>
<protein>
    <submittedName>
        <fullName evidence="7">Uncharacterized protein</fullName>
    </submittedName>
</protein>
<accession>A0A1Q9DBQ1</accession>
<comment type="similarity">
    <text evidence="2 6">Belongs to the peroxisomal membrane protein PXMP2/4 family.</text>
</comment>
<dbReference type="InterPro" id="IPR007248">
    <property type="entry name" value="Mpv17_PMP22"/>
</dbReference>
<comment type="caution">
    <text evidence="7">The sequence shown here is derived from an EMBL/GenBank/DDBJ whole genome shotgun (WGS) entry which is preliminary data.</text>
</comment>
<evidence type="ECO:0000256" key="4">
    <source>
        <dbReference type="ARBA" id="ARBA00022989"/>
    </source>
</evidence>
<evidence type="ECO:0000256" key="6">
    <source>
        <dbReference type="RuleBase" id="RU363053"/>
    </source>
</evidence>
<name>A0A1Q9DBQ1_SYMMI</name>
<gene>
    <name evidence="7" type="ORF">AK812_SmicGene25658</name>
</gene>
<comment type="caution">
    <text evidence="6">Lacks conserved residue(s) required for the propagation of feature annotation.</text>
</comment>
<dbReference type="AlphaFoldDB" id="A0A1Q9DBQ1"/>
<dbReference type="OrthoDB" id="5345392at2759"/>
<comment type="subcellular location">
    <subcellularLocation>
        <location evidence="1">Membrane</location>
        <topology evidence="1">Multi-pass membrane protein</topology>
    </subcellularLocation>
</comment>
<evidence type="ECO:0000313" key="7">
    <source>
        <dbReference type="EMBL" id="OLP92535.1"/>
    </source>
</evidence>
<dbReference type="GO" id="GO:0005737">
    <property type="term" value="C:cytoplasm"/>
    <property type="evidence" value="ECO:0007669"/>
    <property type="project" value="TreeGrafter"/>
</dbReference>
<dbReference type="PANTHER" id="PTHR11266">
    <property type="entry name" value="PEROXISOMAL MEMBRANE PROTEIN 2, PXMP2 MPV17"/>
    <property type="match status" value="1"/>
</dbReference>
<feature type="transmembrane region" description="Helical" evidence="6">
    <location>
        <begin position="138"/>
        <end position="156"/>
    </location>
</feature>
<proteinExistence type="inferred from homology"/>
<keyword evidence="4 6" id="KW-1133">Transmembrane helix</keyword>
<keyword evidence="5 6" id="KW-0472">Membrane</keyword>
<evidence type="ECO:0000256" key="3">
    <source>
        <dbReference type="ARBA" id="ARBA00022692"/>
    </source>
</evidence>
<organism evidence="7 8">
    <name type="scientific">Symbiodinium microadriaticum</name>
    <name type="common">Dinoflagellate</name>
    <name type="synonym">Zooxanthella microadriatica</name>
    <dbReference type="NCBI Taxonomy" id="2951"/>
    <lineage>
        <taxon>Eukaryota</taxon>
        <taxon>Sar</taxon>
        <taxon>Alveolata</taxon>
        <taxon>Dinophyceae</taxon>
        <taxon>Suessiales</taxon>
        <taxon>Symbiodiniaceae</taxon>
        <taxon>Symbiodinium</taxon>
    </lineage>
</organism>
<dbReference type="OMA" id="NCKALWM"/>
<evidence type="ECO:0000313" key="8">
    <source>
        <dbReference type="Proteomes" id="UP000186817"/>
    </source>
</evidence>